<name>A0A7I8VGY2_9ANNE</name>
<evidence type="ECO:0000313" key="8">
    <source>
        <dbReference type="Proteomes" id="UP000549394"/>
    </source>
</evidence>
<feature type="compositionally biased region" description="Polar residues" evidence="5">
    <location>
        <begin position="79"/>
        <end position="96"/>
    </location>
</feature>
<reference evidence="7 8" key="1">
    <citation type="submission" date="2020-08" db="EMBL/GenBank/DDBJ databases">
        <authorList>
            <person name="Hejnol A."/>
        </authorList>
    </citation>
    <scope>NUCLEOTIDE SEQUENCE [LARGE SCALE GENOMIC DNA]</scope>
</reference>
<keyword evidence="8" id="KW-1185">Reference proteome</keyword>
<accession>A0A7I8VGY2</accession>
<dbReference type="GO" id="GO:0030544">
    <property type="term" value="F:Hsp70 protein binding"/>
    <property type="evidence" value="ECO:0007669"/>
    <property type="project" value="TreeGrafter"/>
</dbReference>
<dbReference type="GO" id="GO:0005789">
    <property type="term" value="C:endoplasmic reticulum membrane"/>
    <property type="evidence" value="ECO:0007669"/>
    <property type="project" value="TreeGrafter"/>
</dbReference>
<keyword evidence="2" id="KW-0812">Transmembrane</keyword>
<dbReference type="CDD" id="cd06257">
    <property type="entry name" value="DnaJ"/>
    <property type="match status" value="1"/>
</dbReference>
<dbReference type="PROSITE" id="PS50076">
    <property type="entry name" value="DNAJ_2"/>
    <property type="match status" value="1"/>
</dbReference>
<dbReference type="SUPFAM" id="SSF46565">
    <property type="entry name" value="Chaperone J-domain"/>
    <property type="match status" value="1"/>
</dbReference>
<organism evidence="7 8">
    <name type="scientific">Dimorphilus gyrociliatus</name>
    <dbReference type="NCBI Taxonomy" id="2664684"/>
    <lineage>
        <taxon>Eukaryota</taxon>
        <taxon>Metazoa</taxon>
        <taxon>Spiralia</taxon>
        <taxon>Lophotrochozoa</taxon>
        <taxon>Annelida</taxon>
        <taxon>Polychaeta</taxon>
        <taxon>Polychaeta incertae sedis</taxon>
        <taxon>Dinophilidae</taxon>
        <taxon>Dimorphilus</taxon>
    </lineage>
</organism>
<dbReference type="Gene3D" id="1.10.287.110">
    <property type="entry name" value="DnaJ domain"/>
    <property type="match status" value="1"/>
</dbReference>
<evidence type="ECO:0000256" key="4">
    <source>
        <dbReference type="ARBA" id="ARBA00023136"/>
    </source>
</evidence>
<dbReference type="GO" id="GO:0071218">
    <property type="term" value="P:cellular response to misfolded protein"/>
    <property type="evidence" value="ECO:0007669"/>
    <property type="project" value="TreeGrafter"/>
</dbReference>
<dbReference type="AlphaFoldDB" id="A0A7I8VGY2"/>
<dbReference type="PANTHER" id="PTHR43908:SF3">
    <property type="entry name" value="AT29763P-RELATED"/>
    <property type="match status" value="1"/>
</dbReference>
<evidence type="ECO:0000256" key="5">
    <source>
        <dbReference type="SAM" id="MobiDB-lite"/>
    </source>
</evidence>
<dbReference type="InterPro" id="IPR051100">
    <property type="entry name" value="DnaJ_subfamily_B/C"/>
</dbReference>
<dbReference type="PANTHER" id="PTHR43908">
    <property type="entry name" value="AT29763P-RELATED"/>
    <property type="match status" value="1"/>
</dbReference>
<evidence type="ECO:0000256" key="2">
    <source>
        <dbReference type="ARBA" id="ARBA00022692"/>
    </source>
</evidence>
<comment type="subcellular location">
    <subcellularLocation>
        <location evidence="1">Membrane</location>
        <topology evidence="1">Single-pass membrane protein</topology>
    </subcellularLocation>
</comment>
<dbReference type="SMART" id="SM00271">
    <property type="entry name" value="DnaJ"/>
    <property type="match status" value="1"/>
</dbReference>
<dbReference type="InterPro" id="IPR036869">
    <property type="entry name" value="J_dom_sf"/>
</dbReference>
<comment type="caution">
    <text evidence="7">The sequence shown here is derived from an EMBL/GenBank/DDBJ whole genome shotgun (WGS) entry which is preliminary data.</text>
</comment>
<dbReference type="OrthoDB" id="442087at2759"/>
<feature type="domain" description="J" evidence="6">
    <location>
        <begin position="111"/>
        <end position="175"/>
    </location>
</feature>
<evidence type="ECO:0000256" key="1">
    <source>
        <dbReference type="ARBA" id="ARBA00004167"/>
    </source>
</evidence>
<dbReference type="EMBL" id="CAJFCJ010000005">
    <property type="protein sequence ID" value="CAD5114925.1"/>
    <property type="molecule type" value="Genomic_DNA"/>
</dbReference>
<dbReference type="InterPro" id="IPR001623">
    <property type="entry name" value="DnaJ_domain"/>
</dbReference>
<dbReference type="Pfam" id="PF00226">
    <property type="entry name" value="DnaJ"/>
    <property type="match status" value="1"/>
</dbReference>
<feature type="compositionally biased region" description="Low complexity" evidence="5">
    <location>
        <begin position="58"/>
        <end position="74"/>
    </location>
</feature>
<gene>
    <name evidence="7" type="ORF">DGYR_LOCUS3725</name>
</gene>
<dbReference type="InterPro" id="IPR015399">
    <property type="entry name" value="DUF1977_DnaJ-like"/>
</dbReference>
<feature type="region of interest" description="Disordered" evidence="5">
    <location>
        <begin position="43"/>
        <end position="96"/>
    </location>
</feature>
<dbReference type="Proteomes" id="UP000549394">
    <property type="component" value="Unassembled WGS sequence"/>
</dbReference>
<evidence type="ECO:0000256" key="3">
    <source>
        <dbReference type="ARBA" id="ARBA00022989"/>
    </source>
</evidence>
<sequence>MEGNKDESRKCLDYAEKYLREGKVDQAKKFVIKAQKLYPTKRGQELLDGLSNGGTNADSSRSAFSNGNSDSSSAENVRFRQTANASETSGADTSFTADQHSGVKKILKAKDYYEILNVKRDCAEEDIKKAYRKLALKFHPDKNKAPGAADAFKKIGNAFTTLSDSNKRRRYDVHGHETESSNHRRHYPDDFESDISPEEVFNMFFGGGFPGGNVYTYRRHTGRRNGAQPEVETNYTMLLQLAPILMLVVLSLLSSFLVSEPHYSLSKTGKYQHMRTTQNLRISYWVKRDFNTEYHGSMRQLEQSVESDHLENLRHQCFKERTLKENMLWRARHYSDQKMYERASQMATPSCNKLEKIYA</sequence>
<keyword evidence="3" id="KW-1133">Transmembrane helix</keyword>
<proteinExistence type="predicted"/>
<dbReference type="Pfam" id="PF09320">
    <property type="entry name" value="DUF1977"/>
    <property type="match status" value="1"/>
</dbReference>
<keyword evidence="4" id="KW-0472">Membrane</keyword>
<dbReference type="PRINTS" id="PR00625">
    <property type="entry name" value="JDOMAIN"/>
</dbReference>
<evidence type="ECO:0000313" key="7">
    <source>
        <dbReference type="EMBL" id="CAD5114925.1"/>
    </source>
</evidence>
<protein>
    <recommendedName>
        <fullName evidence="6">J domain-containing protein</fullName>
    </recommendedName>
</protein>
<evidence type="ECO:0000259" key="6">
    <source>
        <dbReference type="PROSITE" id="PS50076"/>
    </source>
</evidence>